<gene>
    <name evidence="2" type="ORF">HSX42_11915</name>
</gene>
<dbReference type="PROSITE" id="PS50003">
    <property type="entry name" value="PH_DOMAIN"/>
    <property type="match status" value="1"/>
</dbReference>
<organism evidence="2 3">
    <name type="scientific">Geobacillus thermodenitrificans</name>
    <dbReference type="NCBI Taxonomy" id="33940"/>
    <lineage>
        <taxon>Bacteria</taxon>
        <taxon>Bacillati</taxon>
        <taxon>Bacillota</taxon>
        <taxon>Bacilli</taxon>
        <taxon>Bacillales</taxon>
        <taxon>Anoxybacillaceae</taxon>
        <taxon>Geobacillus</taxon>
    </lineage>
</organism>
<reference evidence="2 3" key="1">
    <citation type="submission" date="2023-08" db="EMBL/GenBank/DDBJ databases">
        <title>Complete genome sequence of Geobacillus thermodenitrificans K1041, a genetically tractable strain representative of the genus Geobacillus.</title>
        <authorList>
            <person name="Kani S."/>
            <person name="Suzuki H."/>
        </authorList>
    </citation>
    <scope>NUCLEOTIDE SEQUENCE [LARGE SCALE GENOMIC DNA]</scope>
    <source>
        <strain evidence="2 3">K1041</strain>
    </source>
</reference>
<keyword evidence="3" id="KW-1185">Reference proteome</keyword>
<dbReference type="Pfam" id="PF01507">
    <property type="entry name" value="PAPS_reduct"/>
    <property type="match status" value="1"/>
</dbReference>
<dbReference type="InterPro" id="IPR001849">
    <property type="entry name" value="PH_domain"/>
</dbReference>
<evidence type="ECO:0000313" key="3">
    <source>
        <dbReference type="Proteomes" id="UP001297580"/>
    </source>
</evidence>
<dbReference type="Proteomes" id="UP001297580">
    <property type="component" value="Chromosome"/>
</dbReference>
<protein>
    <submittedName>
        <fullName evidence="2">Phosphoadenosine phosphosulfate reductase family protein</fullName>
    </submittedName>
</protein>
<evidence type="ECO:0000259" key="1">
    <source>
        <dbReference type="PROSITE" id="PS50003"/>
    </source>
</evidence>
<dbReference type="Gene3D" id="3.40.50.620">
    <property type="entry name" value="HUPs"/>
    <property type="match status" value="1"/>
</dbReference>
<feature type="domain" description="PH" evidence="1">
    <location>
        <begin position="1"/>
        <end position="22"/>
    </location>
</feature>
<dbReference type="InterPro" id="IPR002500">
    <property type="entry name" value="PAPS_reduct_dom"/>
</dbReference>
<accession>A0ABY9Q7U3</accession>
<dbReference type="SUPFAM" id="SSF52402">
    <property type="entry name" value="Adenine nucleotide alpha hydrolases-like"/>
    <property type="match status" value="1"/>
</dbReference>
<evidence type="ECO:0000313" key="2">
    <source>
        <dbReference type="EMBL" id="WMV74994.1"/>
    </source>
</evidence>
<proteinExistence type="predicted"/>
<dbReference type="RefSeq" id="WP_236934204.1">
    <property type="nucleotide sequence ID" value="NZ_CP133461.1"/>
</dbReference>
<name>A0ABY9Q7U3_GEOTD</name>
<dbReference type="EMBL" id="CP133461">
    <property type="protein sequence ID" value="WMV74994.1"/>
    <property type="molecule type" value="Genomic_DNA"/>
</dbReference>
<sequence length="258" mass="30012">MLKKKQSEENEDWIKTLQNIEGIVSKQEIDRLIDRTIEEIKTKTKGKTAAFAWSGGKDSLVLQLVAENAGVSECVFVRNNLEYPAFLNWVENHKPYQLEIVNTGQDLKWLSQNLHMLFPQDANIAAKWFRIVQHRGQEIYYQKHRLDMILLGRRKADGNYTGADGVYTNRKGITRYSPLKDWRHEDILAAIHYYHIPLPPIYGWPNGFKVGTGCWPARQYTGSIRNGWREVYVIDPTIVHEAAEWILSAREFLQEEIL</sequence>
<dbReference type="InterPro" id="IPR014729">
    <property type="entry name" value="Rossmann-like_a/b/a_fold"/>
</dbReference>